<feature type="compositionally biased region" description="Polar residues" evidence="2">
    <location>
        <begin position="1"/>
        <end position="11"/>
    </location>
</feature>
<feature type="binding site" evidence="1">
    <location>
        <position position="190"/>
    </location>
    <ligand>
        <name>S-adenosyl-L-methionine</name>
        <dbReference type="ChEBI" id="CHEBI:59789"/>
    </ligand>
</feature>
<feature type="region of interest" description="Disordered" evidence="2">
    <location>
        <begin position="1"/>
        <end position="20"/>
    </location>
</feature>
<protein>
    <recommendedName>
        <fullName evidence="1">Protein-lysine N-methyltransferase EFM6</fullName>
        <ecNumber evidence="1">2.1.1.-</ecNumber>
    </recommendedName>
    <alternativeName>
        <fullName evidence="1">Elongation factor methyltransferase 6</fullName>
    </alternativeName>
</protein>
<dbReference type="PANTHER" id="PTHR14614:SF152">
    <property type="entry name" value="PROTEIN-LYSINE N-METHYLTRANSFERASE EFM6"/>
    <property type="match status" value="1"/>
</dbReference>
<dbReference type="GO" id="GO:0008168">
    <property type="term" value="F:methyltransferase activity"/>
    <property type="evidence" value="ECO:0007669"/>
    <property type="project" value="UniProtKB-KW"/>
</dbReference>
<dbReference type="EC" id="2.1.1.-" evidence="1"/>
<feature type="binding site" evidence="1">
    <location>
        <position position="61"/>
    </location>
    <ligand>
        <name>S-adenosyl-L-methionine</name>
        <dbReference type="ChEBI" id="CHEBI:59789"/>
    </ligand>
</feature>
<dbReference type="HAMAP" id="MF_03198">
    <property type="entry name" value="Methyltr_EFM6"/>
    <property type="match status" value="1"/>
</dbReference>
<keyword evidence="1" id="KW-0963">Cytoplasm</keyword>
<sequence>MESKTSRSPSPEFSPLAIGTDLAPPRELKAAATTDLDFSGLLADAIQLHEDLKSGNGGQAWPAGMVLAKHMLRYHRNDLQNSRMYPLVCLLPGNQWGVRASGFRLPASSTRGGENLELGAGGGLVGLGVASGCDITQPVYVTDQVNMLPLMEKNVALNKLGSKVQPAVLNWGEPLGSDVINFKPDVILAADCVYFEPAFPLLLATLSDLLALCPSATIYFCFKKRRRADMQFLKKAQKAFQTVELVDQDREVFSRENIFLYSFRKRDVPDQSQWKGYDSSDVQWPSLPRLMLKNAGLGYTDFPGSFSLAVRQPRVLLKFSPILEVVCSRQLRVPTEIRVPRPWFDLF</sequence>
<dbReference type="GeneID" id="92043481"/>
<dbReference type="Proteomes" id="UP001433268">
    <property type="component" value="Unassembled WGS sequence"/>
</dbReference>
<accession>A0ABR1WMR7</accession>
<dbReference type="InterPro" id="IPR029063">
    <property type="entry name" value="SAM-dependent_MTases_sf"/>
</dbReference>
<feature type="binding site" evidence="1">
    <location>
        <position position="143"/>
    </location>
    <ligand>
        <name>S-adenosyl-L-methionine</name>
        <dbReference type="ChEBI" id="CHEBI:59789"/>
    </ligand>
</feature>
<comment type="similarity">
    <text evidence="1">Belongs to the class I-like SAM-binding methyltransferase superfamily. METTL21 family. EFM6 subfamily.</text>
</comment>
<comment type="caution">
    <text evidence="3">The sequence shown here is derived from an EMBL/GenBank/DDBJ whole genome shotgun (WGS) entry which is preliminary data.</text>
</comment>
<name>A0ABR1WMR7_9PEZI</name>
<feature type="binding site" evidence="1">
    <location>
        <position position="171"/>
    </location>
    <ligand>
        <name>S-adenosyl-L-methionine</name>
        <dbReference type="ChEBI" id="CHEBI:59789"/>
    </ligand>
</feature>
<dbReference type="InterPro" id="IPR033684">
    <property type="entry name" value="EFM6"/>
</dbReference>
<feature type="binding site" evidence="1">
    <location>
        <begin position="119"/>
        <end position="121"/>
    </location>
    <ligand>
        <name>S-adenosyl-L-methionine</name>
        <dbReference type="ChEBI" id="CHEBI:59789"/>
    </ligand>
</feature>
<reference evidence="3 4" key="1">
    <citation type="submission" date="2023-01" db="EMBL/GenBank/DDBJ databases">
        <title>Analysis of 21 Apiospora genomes using comparative genomics revels a genus with tremendous synthesis potential of carbohydrate active enzymes and secondary metabolites.</title>
        <authorList>
            <person name="Sorensen T."/>
        </authorList>
    </citation>
    <scope>NUCLEOTIDE SEQUENCE [LARGE SCALE GENOMIC DNA]</scope>
    <source>
        <strain evidence="3 4">CBS 114990</strain>
    </source>
</reference>
<dbReference type="RefSeq" id="XP_066669344.1">
    <property type="nucleotide sequence ID" value="XM_066810421.1"/>
</dbReference>
<dbReference type="PANTHER" id="PTHR14614">
    <property type="entry name" value="HEPATOCELLULAR CARCINOMA-ASSOCIATED ANTIGEN"/>
    <property type="match status" value="1"/>
</dbReference>
<keyword evidence="4" id="KW-1185">Reference proteome</keyword>
<dbReference type="EMBL" id="JAQQWN010000005">
    <property type="protein sequence ID" value="KAK8084835.1"/>
    <property type="molecule type" value="Genomic_DNA"/>
</dbReference>
<evidence type="ECO:0000313" key="4">
    <source>
        <dbReference type="Proteomes" id="UP001433268"/>
    </source>
</evidence>
<dbReference type="Gene3D" id="3.40.50.150">
    <property type="entry name" value="Vaccinia Virus protein VP39"/>
    <property type="match status" value="1"/>
</dbReference>
<evidence type="ECO:0000256" key="2">
    <source>
        <dbReference type="SAM" id="MobiDB-lite"/>
    </source>
</evidence>
<proteinExistence type="inferred from homology"/>
<dbReference type="Pfam" id="PF10294">
    <property type="entry name" value="Methyltransf_16"/>
    <property type="match status" value="1"/>
</dbReference>
<dbReference type="SUPFAM" id="SSF53335">
    <property type="entry name" value="S-adenosyl-L-methionine-dependent methyltransferases"/>
    <property type="match status" value="1"/>
</dbReference>
<keyword evidence="1" id="KW-0949">S-adenosyl-L-methionine</keyword>
<evidence type="ECO:0000313" key="3">
    <source>
        <dbReference type="EMBL" id="KAK8084835.1"/>
    </source>
</evidence>
<evidence type="ECO:0000256" key="1">
    <source>
        <dbReference type="HAMAP-Rule" id="MF_03198"/>
    </source>
</evidence>
<gene>
    <name evidence="1" type="primary">EFM6</name>
    <name evidence="3" type="ORF">PG997_006106</name>
</gene>
<dbReference type="InterPro" id="IPR019410">
    <property type="entry name" value="Methyltransf_16"/>
</dbReference>
<dbReference type="GO" id="GO:0032259">
    <property type="term" value="P:methylation"/>
    <property type="evidence" value="ECO:0007669"/>
    <property type="project" value="UniProtKB-KW"/>
</dbReference>
<comment type="function">
    <text evidence="1">S-adenosyl-L-methionine-dependent protein-lysine N-methyltransferase that methylates elongation factor 1-alpha.</text>
</comment>
<comment type="subcellular location">
    <subcellularLocation>
        <location evidence="1">Cytoplasm</location>
    </subcellularLocation>
</comment>
<keyword evidence="1" id="KW-0808">Transferase</keyword>
<organism evidence="3 4">
    <name type="scientific">Apiospora hydei</name>
    <dbReference type="NCBI Taxonomy" id="1337664"/>
    <lineage>
        <taxon>Eukaryota</taxon>
        <taxon>Fungi</taxon>
        <taxon>Dikarya</taxon>
        <taxon>Ascomycota</taxon>
        <taxon>Pezizomycotina</taxon>
        <taxon>Sordariomycetes</taxon>
        <taxon>Xylariomycetidae</taxon>
        <taxon>Amphisphaeriales</taxon>
        <taxon>Apiosporaceae</taxon>
        <taxon>Apiospora</taxon>
    </lineage>
</organism>
<keyword evidence="1 3" id="KW-0489">Methyltransferase</keyword>